<reference evidence="2 3" key="1">
    <citation type="submission" date="2018-07" db="EMBL/GenBank/DDBJ databases">
        <title>High-quality-draft genome sequence of Gaiella occulta.</title>
        <authorList>
            <person name="Severino R."/>
            <person name="Froufe H.J.C."/>
            <person name="Rainey F.A."/>
            <person name="Barroso C."/>
            <person name="Albuquerque L."/>
            <person name="Lobo-Da-Cunha A."/>
            <person name="Da Costa M.S."/>
            <person name="Egas C."/>
        </authorList>
    </citation>
    <scope>NUCLEOTIDE SEQUENCE [LARGE SCALE GENOMIC DNA]</scope>
    <source>
        <strain evidence="2 3">F2-233</strain>
    </source>
</reference>
<dbReference type="InterPro" id="IPR004360">
    <property type="entry name" value="Glyas_Fos-R_dOase_dom"/>
</dbReference>
<dbReference type="SUPFAM" id="SSF54593">
    <property type="entry name" value="Glyoxalase/Bleomycin resistance protein/Dihydroxybiphenyl dioxygenase"/>
    <property type="match status" value="1"/>
</dbReference>
<organism evidence="2 3">
    <name type="scientific">Gaiella occulta</name>
    <dbReference type="NCBI Taxonomy" id="1002870"/>
    <lineage>
        <taxon>Bacteria</taxon>
        <taxon>Bacillati</taxon>
        <taxon>Actinomycetota</taxon>
        <taxon>Thermoleophilia</taxon>
        <taxon>Gaiellales</taxon>
        <taxon>Gaiellaceae</taxon>
        <taxon>Gaiella</taxon>
    </lineage>
</organism>
<keyword evidence="3" id="KW-1185">Reference proteome</keyword>
<dbReference type="InterPro" id="IPR029068">
    <property type="entry name" value="Glyas_Bleomycin-R_OHBP_Dase"/>
</dbReference>
<dbReference type="PROSITE" id="PS51819">
    <property type="entry name" value="VOC"/>
    <property type="match status" value="1"/>
</dbReference>
<gene>
    <name evidence="2" type="ORF">Gocc_0843</name>
</gene>
<dbReference type="AlphaFoldDB" id="A0A7M2YY19"/>
<dbReference type="Gene3D" id="3.10.180.10">
    <property type="entry name" value="2,3-Dihydroxybiphenyl 1,2-Dioxygenase, domain 1"/>
    <property type="match status" value="1"/>
</dbReference>
<dbReference type="PANTHER" id="PTHR39175:SF1">
    <property type="entry name" value="FAMILY PROTEIN, PUTATIVE (AFU_ORTHOLOGUE AFUA_3G15060)-RELATED"/>
    <property type="match status" value="1"/>
</dbReference>
<dbReference type="PANTHER" id="PTHR39175">
    <property type="entry name" value="FAMILY PROTEIN, PUTATIVE (AFU_ORTHOLOGUE AFUA_3G15060)-RELATED"/>
    <property type="match status" value="1"/>
</dbReference>
<protein>
    <submittedName>
        <fullName evidence="2">Glyoxalase-like domain</fullName>
    </submittedName>
</protein>
<name>A0A7M2YY19_9ACTN</name>
<reference evidence="3" key="2">
    <citation type="journal article" date="2019" name="MicrobiologyOpen">
        <title>High-quality draft genome sequence of Gaiella occulta isolated from a 150 meter deep mineral water borehole and comparison with the genome sequences of other deep-branching lineages of the phylum Actinobacteria.</title>
        <authorList>
            <person name="Severino R."/>
            <person name="Froufe H.J.C."/>
            <person name="Barroso C."/>
            <person name="Albuquerque L."/>
            <person name="Lobo-da-Cunha A."/>
            <person name="da Costa M.S."/>
            <person name="Egas C."/>
        </authorList>
    </citation>
    <scope>NUCLEOTIDE SEQUENCE [LARGE SCALE GENOMIC DNA]</scope>
    <source>
        <strain evidence="3">F2-233</strain>
    </source>
</reference>
<feature type="domain" description="VOC" evidence="1">
    <location>
        <begin position="29"/>
        <end position="147"/>
    </location>
</feature>
<dbReference type="Pfam" id="PF00903">
    <property type="entry name" value="Glyoxalase"/>
    <property type="match status" value="1"/>
</dbReference>
<proteinExistence type="predicted"/>
<sequence length="147" mass="16121">MPRRGRREAADGPGWARVTLSERTRAITGVDHVQVAAPPACEEEARRFYGALLGLEEIAKPPLLAERGGCWFRVGAHELHVGVADPFVPARKAHPALRVASPEELRKLARRLEAAGVGITWADRAEIPGVERFHVSDPWGNRLELVA</sequence>
<accession>A0A7M2YY19</accession>
<evidence type="ECO:0000313" key="3">
    <source>
        <dbReference type="Proteomes" id="UP000254134"/>
    </source>
</evidence>
<dbReference type="InterPro" id="IPR037523">
    <property type="entry name" value="VOC_core"/>
</dbReference>
<comment type="caution">
    <text evidence="2">The sequence shown here is derived from an EMBL/GenBank/DDBJ whole genome shotgun (WGS) entry which is preliminary data.</text>
</comment>
<evidence type="ECO:0000313" key="2">
    <source>
        <dbReference type="EMBL" id="RDI75045.1"/>
    </source>
</evidence>
<dbReference type="Proteomes" id="UP000254134">
    <property type="component" value="Unassembled WGS sequence"/>
</dbReference>
<dbReference type="EMBL" id="QQZY01000002">
    <property type="protein sequence ID" value="RDI75045.1"/>
    <property type="molecule type" value="Genomic_DNA"/>
</dbReference>
<evidence type="ECO:0000259" key="1">
    <source>
        <dbReference type="PROSITE" id="PS51819"/>
    </source>
</evidence>